<dbReference type="GO" id="GO:0003735">
    <property type="term" value="F:structural constituent of ribosome"/>
    <property type="evidence" value="ECO:0007669"/>
    <property type="project" value="InterPro"/>
</dbReference>
<dbReference type="GO" id="GO:0005829">
    <property type="term" value="C:cytosol"/>
    <property type="evidence" value="ECO:0007669"/>
    <property type="project" value="TreeGrafter"/>
</dbReference>
<dbReference type="HAMAP" id="MF_00500">
    <property type="entry name" value="Ribosomal_bS20"/>
    <property type="match status" value="1"/>
</dbReference>
<evidence type="ECO:0000313" key="10">
    <source>
        <dbReference type="Proteomes" id="UP000242850"/>
    </source>
</evidence>
<evidence type="ECO:0000256" key="7">
    <source>
        <dbReference type="ARBA" id="ARBA00035136"/>
    </source>
</evidence>
<evidence type="ECO:0000256" key="2">
    <source>
        <dbReference type="ARBA" id="ARBA00007634"/>
    </source>
</evidence>
<keyword evidence="6 8" id="KW-0687">Ribonucleoprotein</keyword>
<protein>
    <recommendedName>
        <fullName evidence="7 8">Small ribosomal subunit protein bS20</fullName>
    </recommendedName>
</protein>
<dbReference type="PANTHER" id="PTHR33398:SF1">
    <property type="entry name" value="SMALL RIBOSOMAL SUBUNIT PROTEIN BS20C"/>
    <property type="match status" value="1"/>
</dbReference>
<dbReference type="AlphaFoldDB" id="A0A1H5UKB8"/>
<reference evidence="10" key="1">
    <citation type="submission" date="2016-10" db="EMBL/GenBank/DDBJ databases">
        <authorList>
            <person name="Varghese N."/>
            <person name="Submissions S."/>
        </authorList>
    </citation>
    <scope>NUCLEOTIDE SEQUENCE [LARGE SCALE GENOMIC DNA]</scope>
    <source>
        <strain evidence="10">DSM 5463</strain>
    </source>
</reference>
<accession>A0A1H5UKB8</accession>
<dbReference type="EMBL" id="FNUK01000009">
    <property type="protein sequence ID" value="SEF74707.1"/>
    <property type="molecule type" value="Genomic_DNA"/>
</dbReference>
<evidence type="ECO:0000256" key="3">
    <source>
        <dbReference type="ARBA" id="ARBA00022730"/>
    </source>
</evidence>
<dbReference type="InterPro" id="IPR036510">
    <property type="entry name" value="Ribosomal_bS20_sf"/>
</dbReference>
<dbReference type="NCBIfam" id="TIGR00029">
    <property type="entry name" value="S20"/>
    <property type="match status" value="1"/>
</dbReference>
<evidence type="ECO:0000313" key="9">
    <source>
        <dbReference type="EMBL" id="SEF74707.1"/>
    </source>
</evidence>
<keyword evidence="5 8" id="KW-0689">Ribosomal protein</keyword>
<evidence type="ECO:0000256" key="1">
    <source>
        <dbReference type="ARBA" id="ARBA00003134"/>
    </source>
</evidence>
<dbReference type="Proteomes" id="UP000242850">
    <property type="component" value="Unassembled WGS sequence"/>
</dbReference>
<proteinExistence type="inferred from homology"/>
<keyword evidence="3 8" id="KW-0699">rRNA-binding</keyword>
<dbReference type="Gene3D" id="1.20.58.110">
    <property type="entry name" value="Ribosomal protein S20"/>
    <property type="match status" value="1"/>
</dbReference>
<dbReference type="GO" id="GO:0006412">
    <property type="term" value="P:translation"/>
    <property type="evidence" value="ECO:0007669"/>
    <property type="project" value="UniProtKB-UniRule"/>
</dbReference>
<dbReference type="InterPro" id="IPR002583">
    <property type="entry name" value="Ribosomal_bS20"/>
</dbReference>
<sequence length="89" mass="9906">MANIKSAIKRIKKTQKRTLRNKMVKSSMRTAIKKFLAALQNGNMEEAKVLLVEAIKKIDKAAAKGVIHANAAARYKSRLTLKLNKASNQ</sequence>
<dbReference type="SUPFAM" id="SSF46992">
    <property type="entry name" value="Ribosomal protein S20"/>
    <property type="match status" value="1"/>
</dbReference>
<keyword evidence="4 8" id="KW-0694">RNA-binding</keyword>
<comment type="similarity">
    <text evidence="2 8">Belongs to the bacterial ribosomal protein bS20 family.</text>
</comment>
<evidence type="ECO:0000256" key="4">
    <source>
        <dbReference type="ARBA" id="ARBA00022884"/>
    </source>
</evidence>
<comment type="function">
    <text evidence="1 8">Binds directly to 16S ribosomal RNA.</text>
</comment>
<name>A0A1H5UKB8_9CLOT</name>
<evidence type="ECO:0000256" key="8">
    <source>
        <dbReference type="HAMAP-Rule" id="MF_00500"/>
    </source>
</evidence>
<keyword evidence="10" id="KW-1185">Reference proteome</keyword>
<dbReference type="OrthoDB" id="9808392at2"/>
<dbReference type="Pfam" id="PF01649">
    <property type="entry name" value="Ribosomal_S20p"/>
    <property type="match status" value="1"/>
</dbReference>
<dbReference type="PANTHER" id="PTHR33398">
    <property type="entry name" value="30S RIBOSOMAL PROTEIN S20"/>
    <property type="match status" value="1"/>
</dbReference>
<dbReference type="GO" id="GO:0070181">
    <property type="term" value="F:small ribosomal subunit rRNA binding"/>
    <property type="evidence" value="ECO:0007669"/>
    <property type="project" value="TreeGrafter"/>
</dbReference>
<dbReference type="GO" id="GO:0015935">
    <property type="term" value="C:small ribosomal subunit"/>
    <property type="evidence" value="ECO:0007669"/>
    <property type="project" value="TreeGrafter"/>
</dbReference>
<dbReference type="FunFam" id="1.20.58.110:FF:000001">
    <property type="entry name" value="30S ribosomal protein S20"/>
    <property type="match status" value="1"/>
</dbReference>
<evidence type="ECO:0000256" key="5">
    <source>
        <dbReference type="ARBA" id="ARBA00022980"/>
    </source>
</evidence>
<evidence type="ECO:0000256" key="6">
    <source>
        <dbReference type="ARBA" id="ARBA00023274"/>
    </source>
</evidence>
<dbReference type="RefSeq" id="WP_103895900.1">
    <property type="nucleotide sequence ID" value="NZ_FNUK01000009.1"/>
</dbReference>
<gene>
    <name evidence="8" type="primary">rpsT</name>
    <name evidence="9" type="ORF">SAMN05660865_00918</name>
</gene>
<organism evidence="9 10">
    <name type="scientific">Caloramator fervidus</name>
    <dbReference type="NCBI Taxonomy" id="29344"/>
    <lineage>
        <taxon>Bacteria</taxon>
        <taxon>Bacillati</taxon>
        <taxon>Bacillota</taxon>
        <taxon>Clostridia</taxon>
        <taxon>Eubacteriales</taxon>
        <taxon>Clostridiaceae</taxon>
        <taxon>Caloramator</taxon>
    </lineage>
</organism>